<gene>
    <name evidence="1" type="ORF">ACIF0M_09250</name>
</gene>
<evidence type="ECO:0000313" key="1">
    <source>
        <dbReference type="EMBL" id="MFI7845727.1"/>
    </source>
</evidence>
<evidence type="ECO:0000313" key="2">
    <source>
        <dbReference type="Proteomes" id="UP001614216"/>
    </source>
</evidence>
<dbReference type="Proteomes" id="UP001614216">
    <property type="component" value="Unassembled WGS sequence"/>
</dbReference>
<reference evidence="1 2" key="1">
    <citation type="submission" date="2024-08" db="EMBL/GenBank/DDBJ databases">
        <authorList>
            <person name="Vancuren S.J."/>
            <person name="Allen-Vercoe E."/>
        </authorList>
    </citation>
    <scope>NUCLEOTIDE SEQUENCE [LARGE SCALE GENOMIC DNA]</scope>
    <source>
        <strain evidence="1 2">16-6-I_42_FAA</strain>
    </source>
</reference>
<name>A0ABW8B1R9_9FIRM</name>
<keyword evidence="2" id="KW-1185">Reference proteome</keyword>
<comment type="caution">
    <text evidence="1">The sequence shown here is derived from an EMBL/GenBank/DDBJ whole genome shotgun (WGS) entry which is preliminary data.</text>
</comment>
<dbReference type="EMBL" id="JBITRD010000011">
    <property type="protein sequence ID" value="MFI7845727.1"/>
    <property type="molecule type" value="Genomic_DNA"/>
</dbReference>
<accession>A0ABW8B1R9</accession>
<protein>
    <submittedName>
        <fullName evidence="1">Uncharacterized protein</fullName>
    </submittedName>
</protein>
<dbReference type="RefSeq" id="WP_195256202.1">
    <property type="nucleotide sequence ID" value="NZ_JBITRD010000011.1"/>
</dbReference>
<proteinExistence type="predicted"/>
<sequence length="60" mass="7006">MEMRTAATRKKSFLAGRAKVRPAFLPPCMCNELPKAGDRVENREVLYVKWVDKERRLSVR</sequence>
<organism evidence="1 2">
    <name type="scientific">Dorea amylophila</name>
    <dbReference type="NCBI Taxonomy" id="2981789"/>
    <lineage>
        <taxon>Bacteria</taxon>
        <taxon>Bacillati</taxon>
        <taxon>Bacillota</taxon>
        <taxon>Clostridia</taxon>
        <taxon>Lachnospirales</taxon>
        <taxon>Lachnospiraceae</taxon>
        <taxon>Dorea</taxon>
    </lineage>
</organism>